<dbReference type="EMBL" id="DXGH01000026">
    <property type="protein sequence ID" value="HIW80774.1"/>
    <property type="molecule type" value="Genomic_DNA"/>
</dbReference>
<reference evidence="2" key="1">
    <citation type="journal article" date="2021" name="PeerJ">
        <title>Extensive microbial diversity within the chicken gut microbiome revealed by metagenomics and culture.</title>
        <authorList>
            <person name="Gilroy R."/>
            <person name="Ravi A."/>
            <person name="Getino M."/>
            <person name="Pursley I."/>
            <person name="Horton D.L."/>
            <person name="Alikhan N.F."/>
            <person name="Baker D."/>
            <person name="Gharbi K."/>
            <person name="Hall N."/>
            <person name="Watson M."/>
            <person name="Adriaenssens E.M."/>
            <person name="Foster-Nyarko E."/>
            <person name="Jarju S."/>
            <person name="Secka A."/>
            <person name="Antonio M."/>
            <person name="Oren A."/>
            <person name="Chaudhuri R.R."/>
            <person name="La Ragione R."/>
            <person name="Hildebrand F."/>
            <person name="Pallen M.J."/>
        </authorList>
    </citation>
    <scope>NUCLEOTIDE SEQUENCE</scope>
    <source>
        <strain evidence="2">CHK195-6426</strain>
    </source>
</reference>
<dbReference type="Proteomes" id="UP000824265">
    <property type="component" value="Unassembled WGS sequence"/>
</dbReference>
<gene>
    <name evidence="2" type="ORF">H9742_04460</name>
</gene>
<accession>A0A9D1UAJ4</accession>
<name>A0A9D1UAJ4_9FIRM</name>
<organism evidence="2 3">
    <name type="scientific">Candidatus Acetatifactor stercoripullorum</name>
    <dbReference type="NCBI Taxonomy" id="2838414"/>
    <lineage>
        <taxon>Bacteria</taxon>
        <taxon>Bacillati</taxon>
        <taxon>Bacillota</taxon>
        <taxon>Clostridia</taxon>
        <taxon>Lachnospirales</taxon>
        <taxon>Lachnospiraceae</taxon>
        <taxon>Acetatifactor</taxon>
    </lineage>
</organism>
<keyword evidence="1" id="KW-0472">Membrane</keyword>
<proteinExistence type="predicted"/>
<reference evidence="2" key="2">
    <citation type="submission" date="2021-04" db="EMBL/GenBank/DDBJ databases">
        <authorList>
            <person name="Gilroy R."/>
        </authorList>
    </citation>
    <scope>NUCLEOTIDE SEQUENCE</scope>
    <source>
        <strain evidence="2">CHK195-6426</strain>
    </source>
</reference>
<evidence type="ECO:0000313" key="3">
    <source>
        <dbReference type="Proteomes" id="UP000824265"/>
    </source>
</evidence>
<feature type="transmembrane region" description="Helical" evidence="1">
    <location>
        <begin position="17"/>
        <end position="35"/>
    </location>
</feature>
<keyword evidence="1" id="KW-1133">Transmembrane helix</keyword>
<protein>
    <recommendedName>
        <fullName evidence="4">DUF3592 domain-containing protein</fullName>
    </recommendedName>
</protein>
<evidence type="ECO:0000256" key="1">
    <source>
        <dbReference type="SAM" id="Phobius"/>
    </source>
</evidence>
<keyword evidence="1" id="KW-0812">Transmembrane</keyword>
<dbReference type="AlphaFoldDB" id="A0A9D1UAJ4"/>
<sequence length="139" mass="15879">MLLAAAADIIRITKQPILMMVFGVFGFVLTANGAAREIKRRSRALTQAGDFKERAVKTTGRIVSYDGGVKRYSFSKFPDGPINSHGFFFEFTWSAQVEYERKDGTVERAYIRGLNKSPKRFLRKEVTVYYSGKKIYVEF</sequence>
<comment type="caution">
    <text evidence="2">The sequence shown here is derived from an EMBL/GenBank/DDBJ whole genome shotgun (WGS) entry which is preliminary data.</text>
</comment>
<evidence type="ECO:0000313" key="2">
    <source>
        <dbReference type="EMBL" id="HIW80774.1"/>
    </source>
</evidence>
<evidence type="ECO:0008006" key="4">
    <source>
        <dbReference type="Google" id="ProtNLM"/>
    </source>
</evidence>